<evidence type="ECO:0000256" key="2">
    <source>
        <dbReference type="SAM" id="MobiDB-lite"/>
    </source>
</evidence>
<keyword evidence="5" id="KW-1185">Reference proteome</keyword>
<dbReference type="Pfam" id="PF04375">
    <property type="entry name" value="HemX"/>
    <property type="match status" value="1"/>
</dbReference>
<evidence type="ECO:0000313" key="5">
    <source>
        <dbReference type="Proteomes" id="UP000463961"/>
    </source>
</evidence>
<dbReference type="PANTHER" id="PTHR38043:SF1">
    <property type="entry name" value="PROTEIN HEMX"/>
    <property type="match status" value="1"/>
</dbReference>
<dbReference type="RefSeq" id="WP_162049279.1">
    <property type="nucleotide sequence ID" value="NZ_AP019011.1"/>
</dbReference>
<organism evidence="4 5">
    <name type="scientific">Fluviibacter phosphoraccumulans</name>
    <dbReference type="NCBI Taxonomy" id="1751046"/>
    <lineage>
        <taxon>Bacteria</taxon>
        <taxon>Pseudomonadati</taxon>
        <taxon>Pseudomonadota</taxon>
        <taxon>Betaproteobacteria</taxon>
        <taxon>Rhodocyclales</taxon>
        <taxon>Fluviibacteraceae</taxon>
        <taxon>Fluviibacter</taxon>
    </lineage>
</organism>
<proteinExistence type="predicted"/>
<feature type="compositionally biased region" description="Basic and acidic residues" evidence="2">
    <location>
        <begin position="351"/>
        <end position="366"/>
    </location>
</feature>
<feature type="region of interest" description="Disordered" evidence="2">
    <location>
        <begin position="339"/>
        <end position="366"/>
    </location>
</feature>
<feature type="compositionally biased region" description="Basic and acidic residues" evidence="2">
    <location>
        <begin position="1"/>
        <end position="12"/>
    </location>
</feature>
<dbReference type="OrthoDB" id="9787650at2"/>
<gene>
    <name evidence="4" type="ORF">ICHIAU1_00260</name>
</gene>
<keyword evidence="3" id="KW-0812">Transmembrane</keyword>
<dbReference type="AlphaFoldDB" id="A0A679HYI3"/>
<keyword evidence="3" id="KW-1133">Transmembrane helix</keyword>
<name>A0A679HYI3_9RHOO</name>
<dbReference type="PANTHER" id="PTHR38043">
    <property type="entry name" value="PROTEIN HEMX"/>
    <property type="match status" value="1"/>
</dbReference>
<keyword evidence="3" id="KW-0472">Membrane</keyword>
<dbReference type="EMBL" id="AP022345">
    <property type="protein sequence ID" value="BBU67743.1"/>
    <property type="molecule type" value="Genomic_DNA"/>
</dbReference>
<evidence type="ECO:0000256" key="1">
    <source>
        <dbReference type="SAM" id="Coils"/>
    </source>
</evidence>
<feature type="transmembrane region" description="Helical" evidence="3">
    <location>
        <begin position="28"/>
        <end position="46"/>
    </location>
</feature>
<evidence type="ECO:0000256" key="3">
    <source>
        <dbReference type="SAM" id="Phobius"/>
    </source>
</evidence>
<keyword evidence="1" id="KW-0175">Coiled coil</keyword>
<feature type="region of interest" description="Disordered" evidence="2">
    <location>
        <begin position="1"/>
        <end position="23"/>
    </location>
</feature>
<protein>
    <submittedName>
        <fullName evidence="4">Uncharacterized protein</fullName>
    </submittedName>
</protein>
<reference evidence="5" key="1">
    <citation type="submission" date="2020-01" db="EMBL/GenBank/DDBJ databases">
        <title>Phosphoaccumulans saitamaens gen. nov., sp. nov., a polyphosphate accumulating bacterium isolated from surface river water.</title>
        <authorList>
            <person name="Watanabe K."/>
            <person name="Suda W."/>
        </authorList>
    </citation>
    <scope>NUCLEOTIDE SEQUENCE [LARGE SCALE GENOMIC DNA]</scope>
    <source>
        <strain evidence="5">ICHIAU1</strain>
    </source>
</reference>
<dbReference type="Proteomes" id="UP000463961">
    <property type="component" value="Chromosome"/>
</dbReference>
<accession>A0A679HYI3</accession>
<feature type="coiled-coil region" evidence="1">
    <location>
        <begin position="61"/>
        <end position="98"/>
    </location>
</feature>
<sequence length="366" mass="40100">MTHDHDTEHLNAEPKPSPKKRAPGSRRWMVVVLVLAVLGVAGQQVWTLRLWEGLNREASAVVSVESRIAALESALADQEQVRQEIASMRQSLQQERQLLQLDRLEERLDAGWQLWLATGDSKTLVNALKAGQLALSNAPTASAQALRLAMGRDLVEINAQHLTDLRETVEQLDGIIASVDKLPLVQDRRIQPSETEVPAAPVVPPAETLMDKARVLLSGLADELWQSIRGMVRVQRLDRAETALIAPEQRVFLQQGLRLLLLDARHALIQRNTATYQQTLSQARAWIEKYCDTSNALVNTDLTALQRLSGLNIDPSVVSLEATRQALIAARAALMGEEPVAVTASTPSSETESKSVDAGKTKGAAE</sequence>
<evidence type="ECO:0000313" key="4">
    <source>
        <dbReference type="EMBL" id="BBU67743.1"/>
    </source>
</evidence>
<dbReference type="InterPro" id="IPR007470">
    <property type="entry name" value="HemX"/>
</dbReference>